<evidence type="ECO:0000313" key="2">
    <source>
        <dbReference type="Proteomes" id="UP001174909"/>
    </source>
</evidence>
<gene>
    <name evidence="1" type="ORF">GBAR_LOCUS12805</name>
</gene>
<proteinExistence type="predicted"/>
<name>A0AA35S2A3_GEOBA</name>
<sequence>MTVSEVMIIKATTTATTPPIMAEVLSWPAAGDNFYEPV</sequence>
<organism evidence="1 2">
    <name type="scientific">Geodia barretti</name>
    <name type="common">Barrett's horny sponge</name>
    <dbReference type="NCBI Taxonomy" id="519541"/>
    <lineage>
        <taxon>Eukaryota</taxon>
        <taxon>Metazoa</taxon>
        <taxon>Porifera</taxon>
        <taxon>Demospongiae</taxon>
        <taxon>Heteroscleromorpha</taxon>
        <taxon>Tetractinellida</taxon>
        <taxon>Astrophorina</taxon>
        <taxon>Geodiidae</taxon>
        <taxon>Geodia</taxon>
    </lineage>
</organism>
<comment type="caution">
    <text evidence="1">The sequence shown here is derived from an EMBL/GenBank/DDBJ whole genome shotgun (WGS) entry which is preliminary data.</text>
</comment>
<keyword evidence="2" id="KW-1185">Reference proteome</keyword>
<accession>A0AA35S2A3</accession>
<protein>
    <submittedName>
        <fullName evidence="1">Uncharacterized protein</fullName>
    </submittedName>
</protein>
<reference evidence="1" key="1">
    <citation type="submission" date="2023-03" db="EMBL/GenBank/DDBJ databases">
        <authorList>
            <person name="Steffen K."/>
            <person name="Cardenas P."/>
        </authorList>
    </citation>
    <scope>NUCLEOTIDE SEQUENCE</scope>
</reference>
<evidence type="ECO:0000313" key="1">
    <source>
        <dbReference type="EMBL" id="CAI8021619.1"/>
    </source>
</evidence>
<dbReference type="EMBL" id="CASHTH010001910">
    <property type="protein sequence ID" value="CAI8021619.1"/>
    <property type="molecule type" value="Genomic_DNA"/>
</dbReference>
<dbReference type="AlphaFoldDB" id="A0AA35S2A3"/>
<dbReference type="Proteomes" id="UP001174909">
    <property type="component" value="Unassembled WGS sequence"/>
</dbReference>